<feature type="domain" description="F-box" evidence="4">
    <location>
        <begin position="63"/>
        <end position="97"/>
    </location>
</feature>
<feature type="non-terminal residue" evidence="5">
    <location>
        <position position="864"/>
    </location>
</feature>
<dbReference type="Pfam" id="PF12937">
    <property type="entry name" value="F-box-like"/>
    <property type="match status" value="1"/>
</dbReference>
<dbReference type="PROSITE" id="PS50294">
    <property type="entry name" value="WD_REPEATS_REGION"/>
    <property type="match status" value="2"/>
</dbReference>
<dbReference type="SUPFAM" id="SSF50978">
    <property type="entry name" value="WD40 repeat-like"/>
    <property type="match status" value="1"/>
</dbReference>
<dbReference type="CDD" id="cd22136">
    <property type="entry name" value="F-box_FBXW10"/>
    <property type="match status" value="1"/>
</dbReference>
<dbReference type="PANTHER" id="PTHR19872:SF7">
    <property type="entry name" value="F-BOX AND WD REPEAT DOMAIN CONTAINING PROTEIN 10B-RELATED"/>
    <property type="match status" value="1"/>
</dbReference>
<dbReference type="Proteomes" id="UP000578766">
    <property type="component" value="Unassembled WGS sequence"/>
</dbReference>
<dbReference type="CDD" id="cd00200">
    <property type="entry name" value="WD40"/>
    <property type="match status" value="1"/>
</dbReference>
<evidence type="ECO:0000256" key="2">
    <source>
        <dbReference type="ARBA" id="ARBA00022737"/>
    </source>
</evidence>
<dbReference type="InterPro" id="IPR036047">
    <property type="entry name" value="F-box-like_dom_sf"/>
</dbReference>
<dbReference type="InterPro" id="IPR051075">
    <property type="entry name" value="SCF_subunit_WD-repeat"/>
</dbReference>
<sequence>FFLLGSQLPAMHFWPQNTECLIQEGPDAEDNSPMMSSAHQDDAVVPASLRSSSNVSPSKDFIRCLPLQLSMYILGFLDQKSLNACAAVSRCWAFMAEEVKRERVCQRMTQEKILYLQGLSPRGAVSNYAKTVNVTIPQLNEDGDVIEVEGHDGESIMKEEEGNLQAIYHDLQTDRIQLEERNVFCGSYNIRVLTDHPDRSRIIHYSGGNLVAIGSADRKVRLLDMSGMKEVPPLLSGHAGSIKALFLHEKKGFILSASFDLSIRCWNICSGACMKVFNGHCGTITCLDFHEEQFVSGARDGMVKVWSLESGKCLKTLKHGSGVWVVKMDGARVVSGCNRGLVKVWCAETGTLLKTLEGHQGPVKCLSFDQWHLVTGSTDGYALGWSMLGNLKRCLIAFHHPKEVLSLEFLYLRVISGCADGKIRVFNFLTGTCLKVLMANSRGDPISSFCVAENRLVINSPTNLLLFQFEEVRWDYTLDADREMVKKKNYHDGASGRAPLPLQPPKCPSLGQMHPLALQTPEQQKKLFISGSPELHAFALGKPAGALSARIGADTTGKGSAQPGRMGILQTSAPKISEWLKEKVRISRRQPQAALQHEKGRDLSFPMSPDKFFLVVSMLQKAWKAAHICSSVRDTVKVREAWEPPREHQQHRPEKVQLYKTPLQHKKDQAVQLQRARLHSDSLTMKRISTPFETKMLQLKLKNSLHGPTVNSSIPAPSVVRPKTCGFSQEKKAHGGHGKIIPLPEDGVQLIHPFTASSDLIKSMHVMIAQMKKDVVSRRIKPFCPYAADPSLSDSRFRLLTGKQKAAYEAAAIAQDEEQQTKLTEDQQRARKKAWLRKVKGLPVGSFTGEGKIAAPELGFNTFI</sequence>
<comment type="caution">
    <text evidence="5">The sequence shown here is derived from an EMBL/GenBank/DDBJ whole genome shotgun (WGS) entry which is preliminary data.</text>
</comment>
<evidence type="ECO:0000256" key="1">
    <source>
        <dbReference type="ARBA" id="ARBA00022574"/>
    </source>
</evidence>
<organism evidence="5 6">
    <name type="scientific">Cepphus grylle</name>
    <name type="common">Black guillemot</name>
    <name type="synonym">Alca grylle</name>
    <dbReference type="NCBI Taxonomy" id="28697"/>
    <lineage>
        <taxon>Eukaryota</taxon>
        <taxon>Metazoa</taxon>
        <taxon>Chordata</taxon>
        <taxon>Craniata</taxon>
        <taxon>Vertebrata</taxon>
        <taxon>Euteleostomi</taxon>
        <taxon>Archelosauria</taxon>
        <taxon>Archosauria</taxon>
        <taxon>Dinosauria</taxon>
        <taxon>Saurischia</taxon>
        <taxon>Theropoda</taxon>
        <taxon>Coelurosauria</taxon>
        <taxon>Aves</taxon>
        <taxon>Neognathae</taxon>
        <taxon>Neoaves</taxon>
        <taxon>Charadriiformes</taxon>
        <taxon>Alcidae</taxon>
        <taxon>Cepphus</taxon>
    </lineage>
</organism>
<dbReference type="InterPro" id="IPR036322">
    <property type="entry name" value="WD40_repeat_dom_sf"/>
</dbReference>
<dbReference type="Pfam" id="PF00400">
    <property type="entry name" value="WD40"/>
    <property type="match status" value="4"/>
</dbReference>
<dbReference type="EMBL" id="VZUD01000289">
    <property type="protein sequence ID" value="NXV22667.1"/>
    <property type="molecule type" value="Genomic_DNA"/>
</dbReference>
<evidence type="ECO:0000313" key="5">
    <source>
        <dbReference type="EMBL" id="NXV22667.1"/>
    </source>
</evidence>
<feature type="non-terminal residue" evidence="5">
    <location>
        <position position="1"/>
    </location>
</feature>
<dbReference type="SMART" id="SM00320">
    <property type="entry name" value="WD40"/>
    <property type="match status" value="6"/>
</dbReference>
<dbReference type="PANTHER" id="PTHR19872">
    <property type="entry name" value="UBIQUITIN LIGASE SPECIFICITY FACTOR/HREP PROTEIN"/>
    <property type="match status" value="1"/>
</dbReference>
<proteinExistence type="predicted"/>
<keyword evidence="6" id="KW-1185">Reference proteome</keyword>
<dbReference type="InterPro" id="IPR001680">
    <property type="entry name" value="WD40_rpt"/>
</dbReference>
<keyword evidence="1 3" id="KW-0853">WD repeat</keyword>
<dbReference type="InterPro" id="IPR015943">
    <property type="entry name" value="WD40/YVTN_repeat-like_dom_sf"/>
</dbReference>
<accession>A0A7L3S3E9</accession>
<dbReference type="PROSITE" id="PS50082">
    <property type="entry name" value="WD_REPEATS_2"/>
    <property type="match status" value="2"/>
</dbReference>
<feature type="repeat" description="WD" evidence="3">
    <location>
        <begin position="277"/>
        <end position="316"/>
    </location>
</feature>
<dbReference type="Gene3D" id="1.20.1280.50">
    <property type="match status" value="1"/>
</dbReference>
<dbReference type="Gene3D" id="2.130.10.10">
    <property type="entry name" value="YVTN repeat-like/Quinoprotein amine dehydrogenase"/>
    <property type="match status" value="1"/>
</dbReference>
<evidence type="ECO:0000259" key="4">
    <source>
        <dbReference type="Pfam" id="PF12937"/>
    </source>
</evidence>
<evidence type="ECO:0000256" key="3">
    <source>
        <dbReference type="PROSITE-ProRule" id="PRU00221"/>
    </source>
</evidence>
<protein>
    <submittedName>
        <fullName evidence="5">FBW10 protein</fullName>
    </submittedName>
</protein>
<keyword evidence="2" id="KW-0677">Repeat</keyword>
<feature type="repeat" description="WD" evidence="3">
    <location>
        <begin position="235"/>
        <end position="276"/>
    </location>
</feature>
<dbReference type="SUPFAM" id="SSF81383">
    <property type="entry name" value="F-box domain"/>
    <property type="match status" value="1"/>
</dbReference>
<name>A0A7L3S3E9_CEPGR</name>
<reference evidence="5 6" key="1">
    <citation type="submission" date="2019-09" db="EMBL/GenBank/DDBJ databases">
        <title>Bird 10,000 Genomes (B10K) Project - Family phase.</title>
        <authorList>
            <person name="Zhang G."/>
        </authorList>
    </citation>
    <scope>NUCLEOTIDE SEQUENCE [LARGE SCALE GENOMIC DNA]</scope>
    <source>
        <strain evidence="5">OUT-0020</strain>
        <tissue evidence="5">Liver</tissue>
    </source>
</reference>
<dbReference type="InterPro" id="IPR001810">
    <property type="entry name" value="F-box_dom"/>
</dbReference>
<gene>
    <name evidence="5" type="primary">Fbxw10</name>
    <name evidence="5" type="ORF">CEPGRY_R14985</name>
</gene>
<evidence type="ECO:0000313" key="6">
    <source>
        <dbReference type="Proteomes" id="UP000578766"/>
    </source>
</evidence>
<dbReference type="AlphaFoldDB" id="A0A7L3S3E9"/>